<reference evidence="2 3" key="1">
    <citation type="journal article" date="2018" name="Nat. Ecol. Evol.">
        <title>Pezizomycetes genomes reveal the molecular basis of ectomycorrhizal truffle lifestyle.</title>
        <authorList>
            <person name="Murat C."/>
            <person name="Payen T."/>
            <person name="Noel B."/>
            <person name="Kuo A."/>
            <person name="Morin E."/>
            <person name="Chen J."/>
            <person name="Kohler A."/>
            <person name="Krizsan K."/>
            <person name="Balestrini R."/>
            <person name="Da Silva C."/>
            <person name="Montanini B."/>
            <person name="Hainaut M."/>
            <person name="Levati E."/>
            <person name="Barry K.W."/>
            <person name="Belfiori B."/>
            <person name="Cichocki N."/>
            <person name="Clum A."/>
            <person name="Dockter R.B."/>
            <person name="Fauchery L."/>
            <person name="Guy J."/>
            <person name="Iotti M."/>
            <person name="Le Tacon F."/>
            <person name="Lindquist E.A."/>
            <person name="Lipzen A."/>
            <person name="Malagnac F."/>
            <person name="Mello A."/>
            <person name="Molinier V."/>
            <person name="Miyauchi S."/>
            <person name="Poulain J."/>
            <person name="Riccioni C."/>
            <person name="Rubini A."/>
            <person name="Sitrit Y."/>
            <person name="Splivallo R."/>
            <person name="Traeger S."/>
            <person name="Wang M."/>
            <person name="Zifcakova L."/>
            <person name="Wipf D."/>
            <person name="Zambonelli A."/>
            <person name="Paolocci F."/>
            <person name="Nowrousian M."/>
            <person name="Ottonello S."/>
            <person name="Baldrian P."/>
            <person name="Spatafora J.W."/>
            <person name="Henrissat B."/>
            <person name="Nagy L.G."/>
            <person name="Aury J.M."/>
            <person name="Wincker P."/>
            <person name="Grigoriev I.V."/>
            <person name="Bonfante P."/>
            <person name="Martin F.M."/>
        </authorList>
    </citation>
    <scope>NUCLEOTIDE SEQUENCE [LARGE SCALE GENOMIC DNA]</scope>
    <source>
        <strain evidence="2 3">120613-1</strain>
    </source>
</reference>
<keyword evidence="1" id="KW-0812">Transmembrane</keyword>
<dbReference type="Proteomes" id="UP000276215">
    <property type="component" value="Unassembled WGS sequence"/>
</dbReference>
<name>A0A3N4IQJ6_9PEZI</name>
<feature type="transmembrane region" description="Helical" evidence="1">
    <location>
        <begin position="30"/>
        <end position="53"/>
    </location>
</feature>
<evidence type="ECO:0000313" key="3">
    <source>
        <dbReference type="Proteomes" id="UP000276215"/>
    </source>
</evidence>
<sequence length="89" mass="10462">MVKLLQLSEYPYNLKTPVFRDFLSRMSTQAIIDIIVVIKYLLKIKVFLIIIISTNRLRIFLLKNRPCMTHKPCLVNFQTLTPPLQEEAI</sequence>
<accession>A0A3N4IQJ6</accession>
<organism evidence="2 3">
    <name type="scientific">Choiromyces venosus 120613-1</name>
    <dbReference type="NCBI Taxonomy" id="1336337"/>
    <lineage>
        <taxon>Eukaryota</taxon>
        <taxon>Fungi</taxon>
        <taxon>Dikarya</taxon>
        <taxon>Ascomycota</taxon>
        <taxon>Pezizomycotina</taxon>
        <taxon>Pezizomycetes</taxon>
        <taxon>Pezizales</taxon>
        <taxon>Tuberaceae</taxon>
        <taxon>Choiromyces</taxon>
    </lineage>
</organism>
<keyword evidence="3" id="KW-1185">Reference proteome</keyword>
<proteinExistence type="predicted"/>
<protein>
    <submittedName>
        <fullName evidence="2">Uncharacterized protein</fullName>
    </submittedName>
</protein>
<dbReference type="AlphaFoldDB" id="A0A3N4IQJ6"/>
<gene>
    <name evidence="2" type="ORF">L873DRAFT_1235039</name>
</gene>
<keyword evidence="1" id="KW-0472">Membrane</keyword>
<evidence type="ECO:0000256" key="1">
    <source>
        <dbReference type="SAM" id="Phobius"/>
    </source>
</evidence>
<evidence type="ECO:0000313" key="2">
    <source>
        <dbReference type="EMBL" id="RPA88452.1"/>
    </source>
</evidence>
<keyword evidence="1" id="KW-1133">Transmembrane helix</keyword>
<dbReference type="EMBL" id="ML120995">
    <property type="protein sequence ID" value="RPA88452.1"/>
    <property type="molecule type" value="Genomic_DNA"/>
</dbReference>